<evidence type="ECO:0000256" key="1">
    <source>
        <dbReference type="ARBA" id="ARBA00022729"/>
    </source>
</evidence>
<dbReference type="GeneID" id="61049835"/>
<protein>
    <submittedName>
        <fullName evidence="4">Putative spermidine/putrescine transport system substrate-binding protein</fullName>
    </submittedName>
</protein>
<feature type="chain" id="PRO_5034090868" evidence="3">
    <location>
        <begin position="30"/>
        <end position="367"/>
    </location>
</feature>
<feature type="signal peptide" evidence="3">
    <location>
        <begin position="1"/>
        <end position="29"/>
    </location>
</feature>
<dbReference type="Gene3D" id="3.40.190.10">
    <property type="entry name" value="Periplasmic binding protein-like II"/>
    <property type="match status" value="2"/>
</dbReference>
<dbReference type="EMBL" id="QGGH01000001">
    <property type="protein sequence ID" value="PWJ93809.1"/>
    <property type="molecule type" value="Genomic_DNA"/>
</dbReference>
<evidence type="ECO:0000256" key="3">
    <source>
        <dbReference type="SAM" id="SignalP"/>
    </source>
</evidence>
<reference evidence="4 5" key="1">
    <citation type="submission" date="2018-05" db="EMBL/GenBank/DDBJ databases">
        <title>Genomic Encyclopedia of Type Strains, Phase IV (KMG-IV): sequencing the most valuable type-strain genomes for metagenomic binning, comparative biology and taxonomic classification.</title>
        <authorList>
            <person name="Goeker M."/>
        </authorList>
    </citation>
    <scope>NUCLEOTIDE SEQUENCE [LARGE SCALE GENOMIC DNA]</scope>
    <source>
        <strain evidence="4 5">DSM 2626</strain>
    </source>
</reference>
<keyword evidence="2" id="KW-0574">Periplasm</keyword>
<dbReference type="CDD" id="cd13589">
    <property type="entry name" value="PBP2_polyamine_RpCGA009"/>
    <property type="match status" value="1"/>
</dbReference>
<dbReference type="AlphaFoldDB" id="A0A8E2WG38"/>
<dbReference type="InterPro" id="IPR006311">
    <property type="entry name" value="TAT_signal"/>
</dbReference>
<dbReference type="PROSITE" id="PS51318">
    <property type="entry name" value="TAT"/>
    <property type="match status" value="1"/>
</dbReference>
<dbReference type="SUPFAM" id="SSF53850">
    <property type="entry name" value="Periplasmic binding protein-like II"/>
    <property type="match status" value="1"/>
</dbReference>
<sequence length="367" mass="40576">MLKRAMSRRALLREAVATAALVAAPTAWAQQKEEPEILYGTTGGIVEEVQRKTIFDPFTAATGIKVVSVPYPKLAKVEAMVSTDTVDLDFWEIGATDIGILGRRNLLEPIDYSALRSGLKDDLITNGALQYGVGTIVWGAGIVYSATEFKEGSHPRSWADVWDVSKFPGPRALPDPSYYVGPIEAALVADGVPVDKLYPLDVDRAFASLDKIKPHVAKFWSTSPEGLNLMTSGNAVVGMNTLGRIIVMKQQGQDPGINIEFNQAMAKISYWGMPKKAPHPKNFHRLLDYYLEPKNHAAFLNAYPAYGLTVKSAQQYMDPKTAASRINSPEHLASLIMINDDWWMEQDSSGRSNFEKVNERWASWVSQ</sequence>
<keyword evidence="1 3" id="KW-0732">Signal</keyword>
<gene>
    <name evidence="4" type="ORF">C8D77_101489</name>
</gene>
<dbReference type="InterPro" id="IPR006059">
    <property type="entry name" value="SBP"/>
</dbReference>
<dbReference type="PANTHER" id="PTHR30222:SF2">
    <property type="entry name" value="ABC TRANSPORTER SUBSTRATE-BINDING PROTEIN"/>
    <property type="match status" value="1"/>
</dbReference>
<dbReference type="PANTHER" id="PTHR30222">
    <property type="entry name" value="SPERMIDINE/PUTRESCINE-BINDING PERIPLASMIC PROTEIN"/>
    <property type="match status" value="1"/>
</dbReference>
<comment type="caution">
    <text evidence="4">The sequence shown here is derived from an EMBL/GenBank/DDBJ whole genome shotgun (WGS) entry which is preliminary data.</text>
</comment>
<dbReference type="Pfam" id="PF13416">
    <property type="entry name" value="SBP_bac_8"/>
    <property type="match status" value="1"/>
</dbReference>
<name>A0A8E2WG38_RHILI</name>
<accession>A0A8E2WG38</accession>
<evidence type="ECO:0000313" key="4">
    <source>
        <dbReference type="EMBL" id="PWJ93809.1"/>
    </source>
</evidence>
<organism evidence="4 5">
    <name type="scientific">Rhizobium loti</name>
    <name type="common">Mesorhizobium loti</name>
    <dbReference type="NCBI Taxonomy" id="381"/>
    <lineage>
        <taxon>Bacteria</taxon>
        <taxon>Pseudomonadati</taxon>
        <taxon>Pseudomonadota</taxon>
        <taxon>Alphaproteobacteria</taxon>
        <taxon>Hyphomicrobiales</taxon>
        <taxon>Phyllobacteriaceae</taxon>
        <taxon>Mesorhizobium</taxon>
    </lineage>
</organism>
<evidence type="ECO:0000313" key="5">
    <source>
        <dbReference type="Proteomes" id="UP000245631"/>
    </source>
</evidence>
<dbReference type="Proteomes" id="UP000245631">
    <property type="component" value="Unassembled WGS sequence"/>
</dbReference>
<evidence type="ECO:0000256" key="2">
    <source>
        <dbReference type="ARBA" id="ARBA00022764"/>
    </source>
</evidence>
<proteinExistence type="predicted"/>
<dbReference type="RefSeq" id="WP_109658980.1">
    <property type="nucleotide sequence ID" value="NZ_QGGH01000001.1"/>
</dbReference>